<keyword evidence="1" id="KW-1133">Transmembrane helix</keyword>
<evidence type="ECO:0000256" key="1">
    <source>
        <dbReference type="SAM" id="Phobius"/>
    </source>
</evidence>
<gene>
    <name evidence="2" type="ORF">LX32DRAFT_659052</name>
</gene>
<evidence type="ECO:0000313" key="3">
    <source>
        <dbReference type="Proteomes" id="UP001232148"/>
    </source>
</evidence>
<keyword evidence="3" id="KW-1185">Reference proteome</keyword>
<protein>
    <submittedName>
        <fullName evidence="2">Uncharacterized protein</fullName>
    </submittedName>
</protein>
<accession>A0AAD9H2T1</accession>
<proteinExistence type="predicted"/>
<name>A0AAD9H2T1_9PEZI</name>
<dbReference type="Proteomes" id="UP001232148">
    <property type="component" value="Unassembled WGS sequence"/>
</dbReference>
<dbReference type="EMBL" id="MU843243">
    <property type="protein sequence ID" value="KAK2020464.1"/>
    <property type="molecule type" value="Genomic_DNA"/>
</dbReference>
<keyword evidence="1" id="KW-0812">Transmembrane</keyword>
<dbReference type="AlphaFoldDB" id="A0AAD9H2T1"/>
<evidence type="ECO:0000313" key="2">
    <source>
        <dbReference type="EMBL" id="KAK2020464.1"/>
    </source>
</evidence>
<comment type="caution">
    <text evidence="2">The sequence shown here is derived from an EMBL/GenBank/DDBJ whole genome shotgun (WGS) entry which is preliminary data.</text>
</comment>
<organism evidence="2 3">
    <name type="scientific">Colletotrichum zoysiae</name>
    <dbReference type="NCBI Taxonomy" id="1216348"/>
    <lineage>
        <taxon>Eukaryota</taxon>
        <taxon>Fungi</taxon>
        <taxon>Dikarya</taxon>
        <taxon>Ascomycota</taxon>
        <taxon>Pezizomycotina</taxon>
        <taxon>Sordariomycetes</taxon>
        <taxon>Hypocreomycetidae</taxon>
        <taxon>Glomerellales</taxon>
        <taxon>Glomerellaceae</taxon>
        <taxon>Colletotrichum</taxon>
        <taxon>Colletotrichum graminicola species complex</taxon>
    </lineage>
</organism>
<reference evidence="2" key="1">
    <citation type="submission" date="2021-06" db="EMBL/GenBank/DDBJ databases">
        <title>Comparative genomics, transcriptomics and evolutionary studies reveal genomic signatures of adaptation to plant cell wall in hemibiotrophic fungi.</title>
        <authorList>
            <consortium name="DOE Joint Genome Institute"/>
            <person name="Baroncelli R."/>
            <person name="Diaz J.F."/>
            <person name="Benocci T."/>
            <person name="Peng M."/>
            <person name="Battaglia E."/>
            <person name="Haridas S."/>
            <person name="Andreopoulos W."/>
            <person name="Labutti K."/>
            <person name="Pangilinan J."/>
            <person name="Floch G.L."/>
            <person name="Makela M.R."/>
            <person name="Henrissat B."/>
            <person name="Grigoriev I.V."/>
            <person name="Crouch J.A."/>
            <person name="De Vries R.P."/>
            <person name="Sukno S.A."/>
            <person name="Thon M.R."/>
        </authorList>
    </citation>
    <scope>NUCLEOTIDE SEQUENCE</scope>
    <source>
        <strain evidence="2">MAFF235873</strain>
    </source>
</reference>
<sequence length="128" mass="14870">MALSNSPLSINTLLKVVREVLGSTLLYILEDKDYNIKSNKVNKEPKNLVKALVVSYYIKVKSYLGLFFIRIPFYTLYYILKDKVLKVKTRKAVEPKNLVKALIVVKFFLSTIRRGYYIALAKKLYSVR</sequence>
<keyword evidence="1" id="KW-0472">Membrane</keyword>
<feature type="transmembrane region" description="Helical" evidence="1">
    <location>
        <begin position="62"/>
        <end position="80"/>
    </location>
</feature>